<accession>A0ABT0K365</accession>
<comment type="caution">
    <text evidence="2">The sequence shown here is derived from an EMBL/GenBank/DDBJ whole genome shotgun (WGS) entry which is preliminary data.</text>
</comment>
<reference evidence="2 3" key="1">
    <citation type="submission" date="2022-04" db="EMBL/GenBank/DDBJ databases">
        <title>Genome diversity in the genus Frankia.</title>
        <authorList>
            <person name="Carlos-Shanley C."/>
            <person name="Hahn D."/>
        </authorList>
    </citation>
    <scope>NUCLEOTIDE SEQUENCE [LARGE SCALE GENOMIC DNA]</scope>
    <source>
        <strain evidence="2 3">Ag45/Mut15</strain>
    </source>
</reference>
<gene>
    <name evidence="2" type="ORF">MXD59_21245</name>
</gene>
<feature type="region of interest" description="Disordered" evidence="1">
    <location>
        <begin position="523"/>
        <end position="547"/>
    </location>
</feature>
<sequence length="547" mass="59629">MSPDPQLRPAAIVEAFGGHWELIRTPESRDPVAAFFQPDGASADPGSGLWSAQGTVWQVEEQLGFPLPHAVHRALQRSEPVGQHLWPPPEQLRPTADLGPADVPDSTIPRRFDQVHVVGGGSETYGRLMHGDQSMRSWQHGRYRLDLHAVSKVQQVHQRLEFNVAYRVWTDGLIAFAGDDLHLAGCGPFADEALRHLAGFPGTSRTDRDLTARQGDFLAYHATALTTMLLQPTHPYPPGTRISAQSTRSAITAVGTVVDTARNAAGDLLYLWRPDVYDLPGHPYRARLHDHTLVSPHHLVEPTLEAPDTAVDGPDGSAVLTYGSRIRTIDHPGFHHATVLRARLGPEELYYDVLPDRQTAVVQIPATDIVPVAGTAWPTIVTILEARTAAQVPLKDDEIIVALRELTTTISTPFGPMARVAERQLPSLDAALDPHTPDVPTPEQIKFTRDSTRHPSVVSIDQDQLQLVDPAHGFMTMKSDVYAAALTRSDADLTRLLTHKQTVTLDGSESHATLAALAATHFPDVSPTRDGPAPDPPVDGPTFDLDL</sequence>
<dbReference type="RefSeq" id="WP_248826391.1">
    <property type="nucleotide sequence ID" value="NZ_JALKFT010000030.1"/>
</dbReference>
<organism evidence="2 3">
    <name type="scientific">Frankia umida</name>
    <dbReference type="NCBI Taxonomy" id="573489"/>
    <lineage>
        <taxon>Bacteria</taxon>
        <taxon>Bacillati</taxon>
        <taxon>Actinomycetota</taxon>
        <taxon>Actinomycetes</taxon>
        <taxon>Frankiales</taxon>
        <taxon>Frankiaceae</taxon>
        <taxon>Frankia</taxon>
    </lineage>
</organism>
<evidence type="ECO:0000313" key="2">
    <source>
        <dbReference type="EMBL" id="MCK9878264.1"/>
    </source>
</evidence>
<proteinExistence type="predicted"/>
<dbReference type="EMBL" id="JALKFT010000030">
    <property type="protein sequence ID" value="MCK9878264.1"/>
    <property type="molecule type" value="Genomic_DNA"/>
</dbReference>
<evidence type="ECO:0000256" key="1">
    <source>
        <dbReference type="SAM" id="MobiDB-lite"/>
    </source>
</evidence>
<keyword evidence="3" id="KW-1185">Reference proteome</keyword>
<dbReference type="Proteomes" id="UP001201873">
    <property type="component" value="Unassembled WGS sequence"/>
</dbReference>
<evidence type="ECO:0000313" key="3">
    <source>
        <dbReference type="Proteomes" id="UP001201873"/>
    </source>
</evidence>
<protein>
    <submittedName>
        <fullName evidence="2">Uncharacterized protein</fullName>
    </submittedName>
</protein>
<name>A0ABT0K365_9ACTN</name>